<comment type="caution">
    <text evidence="1">The sequence shown here is derived from an EMBL/GenBank/DDBJ whole genome shotgun (WGS) entry which is preliminary data.</text>
</comment>
<accession>A0A9P8LGS1</accession>
<dbReference type="EMBL" id="JAGHQM010000154">
    <property type="protein sequence ID" value="KAH0564964.1"/>
    <property type="molecule type" value="Genomic_DNA"/>
</dbReference>
<gene>
    <name evidence="1" type="ORF">GP486_001641</name>
</gene>
<reference evidence="1" key="1">
    <citation type="submission" date="2021-03" db="EMBL/GenBank/DDBJ databases">
        <title>Comparative genomics and phylogenomic investigation of the class Geoglossomycetes provide insights into ecological specialization and systematics.</title>
        <authorList>
            <person name="Melie T."/>
            <person name="Pirro S."/>
            <person name="Miller A.N."/>
            <person name="Quandt A."/>
        </authorList>
    </citation>
    <scope>NUCLEOTIDE SEQUENCE</scope>
    <source>
        <strain evidence="1">CAQ_001_2017</strain>
    </source>
</reference>
<proteinExistence type="predicted"/>
<evidence type="ECO:0000313" key="2">
    <source>
        <dbReference type="Proteomes" id="UP000750711"/>
    </source>
</evidence>
<organism evidence="1 2">
    <name type="scientific">Trichoglossum hirsutum</name>
    <dbReference type="NCBI Taxonomy" id="265104"/>
    <lineage>
        <taxon>Eukaryota</taxon>
        <taxon>Fungi</taxon>
        <taxon>Dikarya</taxon>
        <taxon>Ascomycota</taxon>
        <taxon>Pezizomycotina</taxon>
        <taxon>Geoglossomycetes</taxon>
        <taxon>Geoglossales</taxon>
        <taxon>Geoglossaceae</taxon>
        <taxon>Trichoglossum</taxon>
    </lineage>
</organism>
<name>A0A9P8LGS1_9PEZI</name>
<dbReference type="Proteomes" id="UP000750711">
    <property type="component" value="Unassembled WGS sequence"/>
</dbReference>
<protein>
    <submittedName>
        <fullName evidence="1">Uncharacterized protein</fullName>
    </submittedName>
</protein>
<evidence type="ECO:0000313" key="1">
    <source>
        <dbReference type="EMBL" id="KAH0564964.1"/>
    </source>
</evidence>
<dbReference type="AlphaFoldDB" id="A0A9P8LGS1"/>
<sequence length="63" mass="6853">MIVTAKRAVKRGTRLRTKIAAMGQRAARTVLVMLIAQAMLLELYLQASPIPLSSSAGYHETTP</sequence>
<keyword evidence="2" id="KW-1185">Reference proteome</keyword>